<geneLocation type="plasmid" evidence="1 2">
    <name>pPF72-1</name>
</geneLocation>
<keyword evidence="1" id="KW-0614">Plasmid</keyword>
<proteinExistence type="predicted"/>
<reference evidence="1" key="1">
    <citation type="submission" date="2016-06" db="EMBL/GenBank/DDBJ databases">
        <title>Complete Genome Sequence of Pandoraea faecigallinarum DSM-23572.</title>
        <authorList>
            <person name="Yong D."/>
            <person name="Ee R."/>
            <person name="Lim Y.-L."/>
            <person name="Yin W.-F."/>
            <person name="Chan K.-G."/>
        </authorList>
    </citation>
    <scope>NUCLEOTIDE SEQUENCE</scope>
    <source>
        <strain evidence="1">DSM 23572</strain>
        <plasmid evidence="1">pPF72-1</plasmid>
    </source>
</reference>
<evidence type="ECO:0000313" key="1">
    <source>
        <dbReference type="EMBL" id="AKM33255.1"/>
    </source>
</evidence>
<sequence length="302" mass="34179">MIHYVGELNKKNNLRYEDEFLSSNGADRKAGNFKNLCEENRKIYKIYQDVLSKGIEGMRQKIEEDGSIAYIYEGKDLSGALNKLIAHDPFVLDCALFVNLCMTLSLRDELGDERFNELLSSKLGGKFSLDASNVNKLLEEIGLKIAVKSVNQINKGDILYIEAVNARVFHPAATMNSHNLICIGKNPAADHQLMFQGFERTEPSTLADLKEFIVTLAKCNLTYADLLTMHSNSKFDDVLEGEEFSCKQAWEEIVNKNGREVVSNELDFIKDRDMRGIYDDSRIEMPDVLIFPDMNVVGVMEI</sequence>
<dbReference type="Proteomes" id="UP000035651">
    <property type="component" value="Plasmid pPF72-1"/>
</dbReference>
<evidence type="ECO:0000313" key="2">
    <source>
        <dbReference type="Proteomes" id="UP000035651"/>
    </source>
</evidence>
<protein>
    <submittedName>
        <fullName evidence="1">Uncharacterized protein</fullName>
    </submittedName>
</protein>
<dbReference type="EMBL" id="CP011808">
    <property type="protein sequence ID" value="AKM33255.1"/>
    <property type="molecule type" value="Genomic_DNA"/>
</dbReference>
<dbReference type="KEGG" id="pfg:AB870_23855"/>
<dbReference type="PATRIC" id="fig|656179.3.peg.5102"/>
<gene>
    <name evidence="1" type="ORF">AB870_23855</name>
</gene>
<name>A0A0H3X037_9BURK</name>
<keyword evidence="2" id="KW-1185">Reference proteome</keyword>
<organism evidence="1 2">
    <name type="scientific">Pandoraea faecigallinarum</name>
    <dbReference type="NCBI Taxonomy" id="656179"/>
    <lineage>
        <taxon>Bacteria</taxon>
        <taxon>Pseudomonadati</taxon>
        <taxon>Pseudomonadota</taxon>
        <taxon>Betaproteobacteria</taxon>
        <taxon>Burkholderiales</taxon>
        <taxon>Burkholderiaceae</taxon>
        <taxon>Pandoraea</taxon>
    </lineage>
</organism>
<dbReference type="AlphaFoldDB" id="A0A0H3X037"/>
<accession>A0A0H3X037</accession>